<dbReference type="EMBL" id="CP002581">
    <property type="protein sequence ID" value="AJK50040.1"/>
    <property type="molecule type" value="Genomic_DNA"/>
</dbReference>
<protein>
    <submittedName>
        <fullName evidence="2">Prevent-host-death family protein</fullName>
    </submittedName>
</protein>
<dbReference type="AlphaFoldDB" id="A0A0B6S9S9"/>
<dbReference type="Proteomes" id="UP000031838">
    <property type="component" value="Chromosome 2"/>
</dbReference>
<keyword evidence="3" id="KW-1185">Reference proteome</keyword>
<evidence type="ECO:0000256" key="1">
    <source>
        <dbReference type="ARBA" id="ARBA00009981"/>
    </source>
</evidence>
<comment type="similarity">
    <text evidence="1">Belongs to the phD/YefM antitoxin family.</text>
</comment>
<dbReference type="InterPro" id="IPR012337">
    <property type="entry name" value="RNaseH-like_sf"/>
</dbReference>
<evidence type="ECO:0000313" key="3">
    <source>
        <dbReference type="Proteomes" id="UP000031838"/>
    </source>
</evidence>
<sequence length="537" mass="57546">MARLVMQCAIDDQWLDAAEIDDDADREPLREALIACVADAVVAIGEALRPGASTGAATGAVMGAGFAPAVTALHDRMSRLRAGWGRALVKDGTALLLPLATRRANDWADAAGGLRVRVLDGGALPSGLACTPGPDGCVVFDPDETGGLPPGLLPVYDPEHGMVVDLVPYERGRVHERAFVGSLLESVQPGELWVIDGRFSTAAILAGWPRGSGVFVLREHGCAPVWHPHGEAREIGEFDGGRVFERPVAMIGDAPGEAATVFRRVEWRPDEPGRDRVGVLTNAPASLIDAPRVMRLARARWRQTLPLRVDPVFDGALTADVAARALPLARGIVATAYNVFSVMASAVTGELALDARDAERLPAHVAGGVRGAYIGMMIALPPAWWQRYDLLSIGTLGTLLRLLAHHVDPRSERRKRREHRLSAKSQTLLRAATLDRLLHDDNDDLTSNVFSLRTIAMATRDFSSNPSKALRHASEALVMVTKYNRPIALLVSIEDWNRLLGEVRETSVSRLSLDGGGPVQRVPAVSAAAGLGEAPLN</sequence>
<reference evidence="3" key="1">
    <citation type="submission" date="2011-03" db="EMBL/GenBank/DDBJ databases">
        <authorList>
            <person name="Voget S."/>
            <person name="Streit W.R."/>
            <person name="Jaeger K.E."/>
            <person name="Daniel R."/>
        </authorList>
    </citation>
    <scope>NUCLEOTIDE SEQUENCE [LARGE SCALE GENOMIC DNA]</scope>
    <source>
        <strain evidence="3">PG1</strain>
    </source>
</reference>
<evidence type="ECO:0000313" key="2">
    <source>
        <dbReference type="EMBL" id="AJK50040.1"/>
    </source>
</evidence>
<dbReference type="SUPFAM" id="SSF53098">
    <property type="entry name" value="Ribonuclease H-like"/>
    <property type="match status" value="1"/>
</dbReference>
<dbReference type="KEGG" id="bgp:BGL_2c19760"/>
<gene>
    <name evidence="2" type="ORF">BGL_2c19760</name>
</gene>
<proteinExistence type="inferred from homology"/>
<dbReference type="SUPFAM" id="SSF143120">
    <property type="entry name" value="YefM-like"/>
    <property type="match status" value="1"/>
</dbReference>
<dbReference type="InterPro" id="IPR036165">
    <property type="entry name" value="YefM-like_sf"/>
</dbReference>
<name>A0A0B6S9S9_BURPL</name>
<accession>A0A0B6S9S9</accession>
<dbReference type="HOGENOM" id="CLU_506878_0_0_4"/>
<organism evidence="2 3">
    <name type="scientific">Burkholderia plantarii</name>
    <dbReference type="NCBI Taxonomy" id="41899"/>
    <lineage>
        <taxon>Bacteria</taxon>
        <taxon>Pseudomonadati</taxon>
        <taxon>Pseudomonadota</taxon>
        <taxon>Betaproteobacteria</taxon>
        <taxon>Burkholderiales</taxon>
        <taxon>Burkholderiaceae</taxon>
        <taxon>Burkholderia</taxon>
    </lineage>
</organism>
<reference evidence="2 3" key="2">
    <citation type="journal article" date="2016" name="Appl. Microbiol. Biotechnol.">
        <title>Mutations improving production and secretion of extracellular lipase by Burkholderia glumae PG1.</title>
        <authorList>
            <person name="Knapp A."/>
            <person name="Voget S."/>
            <person name="Gao R."/>
            <person name="Zaburannyi N."/>
            <person name="Krysciak D."/>
            <person name="Breuer M."/>
            <person name="Hauer B."/>
            <person name="Streit W.R."/>
            <person name="Muller R."/>
            <person name="Daniel R."/>
            <person name="Jaeger K.E."/>
        </authorList>
    </citation>
    <scope>NUCLEOTIDE SEQUENCE [LARGE SCALE GENOMIC DNA]</scope>
    <source>
        <strain evidence="2 3">PG1</strain>
    </source>
</reference>